<dbReference type="InterPro" id="IPR025669">
    <property type="entry name" value="AAA_dom"/>
</dbReference>
<dbReference type="SUPFAM" id="SSF52540">
    <property type="entry name" value="P-loop containing nucleoside triphosphate hydrolases"/>
    <property type="match status" value="1"/>
</dbReference>
<accession>D7EBM7</accession>
<dbReference type="Proteomes" id="UP000000391">
    <property type="component" value="Chromosome"/>
</dbReference>
<dbReference type="InterPro" id="IPR050678">
    <property type="entry name" value="DNA_Partitioning_ATPase"/>
</dbReference>
<dbReference type="GeneID" id="9347700"/>
<dbReference type="KEGG" id="mev:Metev_2040"/>
<protein>
    <submittedName>
        <fullName evidence="2">Chromosome partitioning ATPase protein-like protein</fullName>
    </submittedName>
</protein>
<evidence type="ECO:0000313" key="3">
    <source>
        <dbReference type="Proteomes" id="UP000000391"/>
    </source>
</evidence>
<proteinExistence type="predicted"/>
<dbReference type="Gene3D" id="3.40.50.300">
    <property type="entry name" value="P-loop containing nucleotide triphosphate hydrolases"/>
    <property type="match status" value="1"/>
</dbReference>
<dbReference type="Pfam" id="PF13614">
    <property type="entry name" value="AAA_31"/>
    <property type="match status" value="1"/>
</dbReference>
<organism evidence="2 3">
    <name type="scientific">Methanohalobium evestigatum (strain ATCC BAA-1072 / DSM 3721 / NBRC 107634 / OCM 161 / Z-7303)</name>
    <dbReference type="NCBI Taxonomy" id="644295"/>
    <lineage>
        <taxon>Archaea</taxon>
        <taxon>Methanobacteriati</taxon>
        <taxon>Methanobacteriota</taxon>
        <taxon>Stenosarchaea group</taxon>
        <taxon>Methanomicrobia</taxon>
        <taxon>Methanosarcinales</taxon>
        <taxon>Methanosarcinaceae</taxon>
        <taxon>Methanohalobium</taxon>
    </lineage>
</organism>
<name>D7EBM7_METEZ</name>
<dbReference type="EMBL" id="CP002069">
    <property type="protein sequence ID" value="ADI74869.1"/>
    <property type="molecule type" value="Genomic_DNA"/>
</dbReference>
<gene>
    <name evidence="2" type="ordered locus">Metev_2040</name>
</gene>
<evidence type="ECO:0000259" key="1">
    <source>
        <dbReference type="Pfam" id="PF13614"/>
    </source>
</evidence>
<dbReference type="PANTHER" id="PTHR13696:SF99">
    <property type="entry name" value="COBYRINIC ACID AC-DIAMIDE SYNTHASE"/>
    <property type="match status" value="1"/>
</dbReference>
<feature type="domain" description="AAA" evidence="1">
    <location>
        <begin position="5"/>
        <end position="178"/>
    </location>
</feature>
<reference evidence="2 3" key="1">
    <citation type="submission" date="2010-06" db="EMBL/GenBank/DDBJ databases">
        <title>Complete sequence chromosome of Methanohalobium evestigatum Z-7303.</title>
        <authorList>
            <consortium name="US DOE Joint Genome Institute"/>
            <person name="Lucas S."/>
            <person name="Copeland A."/>
            <person name="Lapidus A."/>
            <person name="Cheng J.-F."/>
            <person name="Bruce D."/>
            <person name="Goodwin L."/>
            <person name="Pitluck S."/>
            <person name="Saunders E."/>
            <person name="Detter J.C."/>
            <person name="Han C."/>
            <person name="Tapia R."/>
            <person name="Land M."/>
            <person name="Hauser L."/>
            <person name="Kyrpides N."/>
            <person name="Mikhailova N."/>
            <person name="Sieprawska-Lupa M."/>
            <person name="Whitman W.B."/>
            <person name="Anderson I."/>
            <person name="Woyke T."/>
        </authorList>
    </citation>
    <scope>NUCLEOTIDE SEQUENCE [LARGE SCALE GENOMIC DNA]</scope>
    <source>
        <strain evidence="3">ATCC BAA-1072 / DSM 3721 / NBRC 107634 / OCM 161 / Z-7303</strain>
    </source>
</reference>
<sequence>MSFTLAVHSSKGGTGKTSIAINLAGAYASEGYNVCLLDFDFKAPSFTNFFKIKPRYWINDVLHDRCSIKDAVNDISNDFETSGHLYVGLTDPDIESIREISSKDRDWQSKALRYLIRAKKELIDSGIDIVILDTSPGIDYESINAVATSDYIAVVVKQNYTCIKSTEQVIDGIYNILHKNCAIIENMCHDGYLYPKNSKNQNTPVIESIPCMCDITAKTDNDLIVFSEPDHVFSRAMYKISQNIIQSS</sequence>
<dbReference type="AlphaFoldDB" id="D7EBM7"/>
<dbReference type="STRING" id="644295.Metev_2040"/>
<dbReference type="RefSeq" id="WP_013195434.1">
    <property type="nucleotide sequence ID" value="NC_014253.1"/>
</dbReference>
<dbReference type="InterPro" id="IPR027417">
    <property type="entry name" value="P-loop_NTPase"/>
</dbReference>
<keyword evidence="3" id="KW-1185">Reference proteome</keyword>
<evidence type="ECO:0000313" key="2">
    <source>
        <dbReference type="EMBL" id="ADI74869.1"/>
    </source>
</evidence>
<dbReference type="OrthoDB" id="36110at2157"/>
<dbReference type="PANTHER" id="PTHR13696">
    <property type="entry name" value="P-LOOP CONTAINING NUCLEOSIDE TRIPHOSPHATE HYDROLASE"/>
    <property type="match status" value="1"/>
</dbReference>
<dbReference type="HOGENOM" id="CLU_096711_0_0_2"/>